<evidence type="ECO:0000313" key="3">
    <source>
        <dbReference type="Proteomes" id="UP000799291"/>
    </source>
</evidence>
<keyword evidence="3" id="KW-1185">Reference proteome</keyword>
<name>A0A6G1J442_9PLEO</name>
<protein>
    <recommendedName>
        <fullName evidence="1">Heterokaryon incompatibility domain-containing protein</fullName>
    </recommendedName>
</protein>
<dbReference type="AlphaFoldDB" id="A0A6G1J442"/>
<proteinExistence type="predicted"/>
<dbReference type="PANTHER" id="PTHR24148">
    <property type="entry name" value="ANKYRIN REPEAT DOMAIN-CONTAINING PROTEIN 39 HOMOLOG-RELATED"/>
    <property type="match status" value="1"/>
</dbReference>
<dbReference type="InterPro" id="IPR052895">
    <property type="entry name" value="HetReg/Transcr_Mod"/>
</dbReference>
<dbReference type="EMBL" id="MU005580">
    <property type="protein sequence ID" value="KAF2684980.1"/>
    <property type="molecule type" value="Genomic_DNA"/>
</dbReference>
<organism evidence="2 3">
    <name type="scientific">Lentithecium fluviatile CBS 122367</name>
    <dbReference type="NCBI Taxonomy" id="1168545"/>
    <lineage>
        <taxon>Eukaryota</taxon>
        <taxon>Fungi</taxon>
        <taxon>Dikarya</taxon>
        <taxon>Ascomycota</taxon>
        <taxon>Pezizomycotina</taxon>
        <taxon>Dothideomycetes</taxon>
        <taxon>Pleosporomycetidae</taxon>
        <taxon>Pleosporales</taxon>
        <taxon>Massarineae</taxon>
        <taxon>Lentitheciaceae</taxon>
        <taxon>Lentithecium</taxon>
    </lineage>
</organism>
<dbReference type="Proteomes" id="UP000799291">
    <property type="component" value="Unassembled WGS sequence"/>
</dbReference>
<feature type="domain" description="Heterokaryon incompatibility" evidence="1">
    <location>
        <begin position="45"/>
        <end position="139"/>
    </location>
</feature>
<dbReference type="PANTHER" id="PTHR24148:SF64">
    <property type="entry name" value="HETEROKARYON INCOMPATIBILITY DOMAIN-CONTAINING PROTEIN"/>
    <property type="match status" value="1"/>
</dbReference>
<evidence type="ECO:0000259" key="1">
    <source>
        <dbReference type="Pfam" id="PF06985"/>
    </source>
</evidence>
<dbReference type="InterPro" id="IPR010730">
    <property type="entry name" value="HET"/>
</dbReference>
<accession>A0A6G1J442</accession>
<gene>
    <name evidence="2" type="ORF">K458DRAFT_302064</name>
</gene>
<dbReference type="Pfam" id="PF06985">
    <property type="entry name" value="HET"/>
    <property type="match status" value="1"/>
</dbReference>
<dbReference type="OrthoDB" id="2157530at2759"/>
<evidence type="ECO:0000313" key="2">
    <source>
        <dbReference type="EMBL" id="KAF2684980.1"/>
    </source>
</evidence>
<sequence length="145" mass="17102">MAQPCIYKPLRIRHAIRLIKMLPDRVDNRVVCILHHFDQAEAPPYHALSYLWGDSTPVESIYLGDDPDHTYLSPLHENILVFLGCMWEQRMYDKFFWTDCLCLNQKDNEEKAQQVPHMGDLYANANDVLIWLGRESEKEEKLRTI</sequence>
<reference evidence="2" key="1">
    <citation type="journal article" date="2020" name="Stud. Mycol.">
        <title>101 Dothideomycetes genomes: a test case for predicting lifestyles and emergence of pathogens.</title>
        <authorList>
            <person name="Haridas S."/>
            <person name="Albert R."/>
            <person name="Binder M."/>
            <person name="Bloem J."/>
            <person name="Labutti K."/>
            <person name="Salamov A."/>
            <person name="Andreopoulos B."/>
            <person name="Baker S."/>
            <person name="Barry K."/>
            <person name="Bills G."/>
            <person name="Bluhm B."/>
            <person name="Cannon C."/>
            <person name="Castanera R."/>
            <person name="Culley D."/>
            <person name="Daum C."/>
            <person name="Ezra D."/>
            <person name="Gonzalez J."/>
            <person name="Henrissat B."/>
            <person name="Kuo A."/>
            <person name="Liang C."/>
            <person name="Lipzen A."/>
            <person name="Lutzoni F."/>
            <person name="Magnuson J."/>
            <person name="Mondo S."/>
            <person name="Nolan M."/>
            <person name="Ohm R."/>
            <person name="Pangilinan J."/>
            <person name="Park H.-J."/>
            <person name="Ramirez L."/>
            <person name="Alfaro M."/>
            <person name="Sun H."/>
            <person name="Tritt A."/>
            <person name="Yoshinaga Y."/>
            <person name="Zwiers L.-H."/>
            <person name="Turgeon B."/>
            <person name="Goodwin S."/>
            <person name="Spatafora J."/>
            <person name="Crous P."/>
            <person name="Grigoriev I."/>
        </authorList>
    </citation>
    <scope>NUCLEOTIDE SEQUENCE</scope>
    <source>
        <strain evidence="2">CBS 122367</strain>
    </source>
</reference>